<dbReference type="AlphaFoldDB" id="A0A5B7DSX7"/>
<evidence type="ECO:0000313" key="3">
    <source>
        <dbReference type="Proteomes" id="UP000324222"/>
    </source>
</evidence>
<keyword evidence="3" id="KW-1185">Reference proteome</keyword>
<sequence length="95" mass="10334">MESNEKIVIVKTLKTKRQTTAAAAAARGNIKTTARSRQKGVGGTHKTKDTRQTTAHKRHTGIDMRQVAAAPAGNKKQELRGWVGNFRVQLSPVGE</sequence>
<proteinExistence type="predicted"/>
<dbReference type="EMBL" id="VSRR010001365">
    <property type="protein sequence ID" value="MPC24711.1"/>
    <property type="molecule type" value="Genomic_DNA"/>
</dbReference>
<evidence type="ECO:0000313" key="2">
    <source>
        <dbReference type="EMBL" id="MPC24711.1"/>
    </source>
</evidence>
<feature type="region of interest" description="Disordered" evidence="1">
    <location>
        <begin position="20"/>
        <end position="75"/>
    </location>
</feature>
<feature type="compositionally biased region" description="Low complexity" evidence="1">
    <location>
        <begin position="20"/>
        <end position="33"/>
    </location>
</feature>
<evidence type="ECO:0000256" key="1">
    <source>
        <dbReference type="SAM" id="MobiDB-lite"/>
    </source>
</evidence>
<comment type="caution">
    <text evidence="2">The sequence shown here is derived from an EMBL/GenBank/DDBJ whole genome shotgun (WGS) entry which is preliminary data.</text>
</comment>
<reference evidence="2 3" key="1">
    <citation type="submission" date="2019-05" db="EMBL/GenBank/DDBJ databases">
        <title>Another draft genome of Portunus trituberculatus and its Hox gene families provides insights of decapod evolution.</title>
        <authorList>
            <person name="Jeong J.-H."/>
            <person name="Song I."/>
            <person name="Kim S."/>
            <person name="Choi T."/>
            <person name="Kim D."/>
            <person name="Ryu S."/>
            <person name="Kim W."/>
        </authorList>
    </citation>
    <scope>NUCLEOTIDE SEQUENCE [LARGE SCALE GENOMIC DNA]</scope>
    <source>
        <tissue evidence="2">Muscle</tissue>
    </source>
</reference>
<name>A0A5B7DSX7_PORTR</name>
<accession>A0A5B7DSX7</accession>
<organism evidence="2 3">
    <name type="scientific">Portunus trituberculatus</name>
    <name type="common">Swimming crab</name>
    <name type="synonym">Neptunus trituberculatus</name>
    <dbReference type="NCBI Taxonomy" id="210409"/>
    <lineage>
        <taxon>Eukaryota</taxon>
        <taxon>Metazoa</taxon>
        <taxon>Ecdysozoa</taxon>
        <taxon>Arthropoda</taxon>
        <taxon>Crustacea</taxon>
        <taxon>Multicrustacea</taxon>
        <taxon>Malacostraca</taxon>
        <taxon>Eumalacostraca</taxon>
        <taxon>Eucarida</taxon>
        <taxon>Decapoda</taxon>
        <taxon>Pleocyemata</taxon>
        <taxon>Brachyura</taxon>
        <taxon>Eubrachyura</taxon>
        <taxon>Portunoidea</taxon>
        <taxon>Portunidae</taxon>
        <taxon>Portuninae</taxon>
        <taxon>Portunus</taxon>
    </lineage>
</organism>
<protein>
    <submittedName>
        <fullName evidence="2">Uncharacterized protein</fullName>
    </submittedName>
</protein>
<gene>
    <name evidence="2" type="ORF">E2C01_017800</name>
</gene>
<dbReference type="Proteomes" id="UP000324222">
    <property type="component" value="Unassembled WGS sequence"/>
</dbReference>